<protein>
    <submittedName>
        <fullName evidence="7">Cilia- and flagella-associated protein 74</fullName>
    </submittedName>
</protein>
<dbReference type="GeneID" id="103060268"/>
<sequence>MECRTISEEDRAPDLYSIMEENKEEETDILDELEQDKESWKELGLEEETREEARLTNEGSLEETEESMDISKKSSEQFLVQRRGRIMNYTDRVRVLNLRRNLNQLDSLTKQKEMLIQKTREELNACHSRLDTLSEQQRNVEKEIENEKKAGNNTAVFRLQALHRRLCGELGNEKDLESKISAMLKENVFEMWKIEIEQGNFAELRKQIKVDEAELDQQHLEQAEERLQKQNERAQLLNQRWLSTERKIQEASKAYEENLAKVLDDSQRNHTKAVQFLKDSLGKVREKELEEEQARQELLQRRMETVLSLKNSITSNRENLRTRQALGKIIAFDAQQQDQKIKEAIQAEGHNVTREFFCQKRQMEFEKRKKEFLEQQKASKVEIVGRILKEEAQTEKLRAQSHPRKPKGRDKLSDAVRWRMKTWRYIEEACNDKVAPVVQKRWRTPSPSLSLDDKSRITSPEIIPESKVVGEEEDADNILAEPEFMGIWDQEYNLLQELDDKIDSKPLGVSKLEKDIFARNLEKLHAGVIRKHRVCGREFKGCPFYSKPSLIHFKDFDVGKTYKKKVTLINAFYSINYCKLVGVSEHLKDFFTVLFDPPGPMSAGMSCEVGVTFKPMINEDLEGEVTFLSQIGSFSIPLKCSTKKCVLALDKELIDFGMHVVGETISRTITLTNGGALGTRFRLRKLGDIEAPCAEEVVLPSTERMVCTPTSELFSKEKRSNYSIGTVAFEKEAVSVSHSEEIIQLTALPEKQRSDITMTISMNGHQAASEVDIPGEIPQSSPDLSLPEEPPEELKLGKVTEGDIGPFSSVKLQIIFTPVVPGTVQADFEITFDNPDCKPLQIGVIAVSMPVPVRVCNPTIDLKICMYDRLYQDCIVVESRATSALRLKFEVCKELDSYVELLPKTGYIQAQSSFSVQLKFLPRVSLSEDAKKYFDEKTRVLEAPMTIKVSDQSKPVEFTMHAILTTSDIEISPTEVDFGYCSIYEAVRTTVTLTNKAILPQEFGFVELPKFIEVQPNDGFGILLPLESLTLDVIFKAKTAKLYSFELICKTEINREFKLSCKAVGVHPPLVLSHSFVQFPATALDDVSAATLFIINPHERISHFTHSMPRIGEGEIAPVGPTSFQFLVPEDSPIIIIPCVGTVLPGKKCLLDVSFHPVLSDQLIRQEAVNILCQNAEMKAQMEKKARELEIQRRKEEAMLGRKDGKRMNSISFLAELSKDKYTSKPFEVPNPEDISTDSEEYIAAHLSLVRSFTNRFDKYIIPCLVASGDIDEKRGTENMSFSPYNTLYLELDCPSVTPVVVVTSNNGRTFFNFGDIAVGHRIKKEVEIQNISDEHLVLRYSLLDPFGPFLLANPICSLGEGESRDLVLTFCPEESKSYFEILEIRTEKATLTLTLTGRGVITSIACSLEEDVLNMGYVVSKETATSVFKIENISPLPLKYSIVLDSLSPDRYQELQKFPPFLNTPRETHIVGTQNYSGLSVFSIFPMQGVIGLGKSQEFTVTFSPDHESLYYSDRIQILLFDKEIIRVIQLKGAARNHIMYVEGGESLDVPFESLAVLTSMSEEASKAETEKVTNSILVSLKCVQSETFVIPAVRELKVGAIRTAQFASKKNVEFSWEGLQALQLKGFSVDQVKGMVERGQTKSIVVSWVPPAGSDPNQPITGSATLNVKGDVKEVYGVYFMGRIVAK</sequence>
<accession>A0A9F5JGC7</accession>
<organism evidence="6 7">
    <name type="scientific">Python bivittatus</name>
    <name type="common">Burmese python</name>
    <name type="synonym">Python molurus bivittatus</name>
    <dbReference type="NCBI Taxonomy" id="176946"/>
    <lineage>
        <taxon>Eukaryota</taxon>
        <taxon>Metazoa</taxon>
        <taxon>Chordata</taxon>
        <taxon>Craniata</taxon>
        <taxon>Vertebrata</taxon>
        <taxon>Euteleostomi</taxon>
        <taxon>Lepidosauria</taxon>
        <taxon>Squamata</taxon>
        <taxon>Bifurcata</taxon>
        <taxon>Unidentata</taxon>
        <taxon>Episquamata</taxon>
        <taxon>Toxicofera</taxon>
        <taxon>Serpentes</taxon>
        <taxon>Henophidia</taxon>
        <taxon>Pythonidae</taxon>
        <taxon>Python</taxon>
    </lineage>
</organism>
<keyword evidence="1" id="KW-0175">Coiled coil</keyword>
<feature type="region of interest" description="Disordered" evidence="2">
    <location>
        <begin position="35"/>
        <end position="73"/>
    </location>
</feature>
<dbReference type="OrthoDB" id="545169at2759"/>
<dbReference type="Pfam" id="PF24778">
    <property type="entry name" value="Ig-CFAP74_3rd"/>
    <property type="match status" value="1"/>
</dbReference>
<name>A0A9F5JGC7_PYTBI</name>
<dbReference type="Gene3D" id="2.60.40.10">
    <property type="entry name" value="Immunoglobulins"/>
    <property type="match status" value="4"/>
</dbReference>
<dbReference type="OMA" id="ENTMWHI"/>
<dbReference type="Pfam" id="PF24771">
    <property type="entry name" value="Ig_CFAP74_1st"/>
    <property type="match status" value="1"/>
</dbReference>
<dbReference type="InterPro" id="IPR056306">
    <property type="entry name" value="Ig-CFAP74_2nd"/>
</dbReference>
<evidence type="ECO:0000256" key="1">
    <source>
        <dbReference type="SAM" id="Coils"/>
    </source>
</evidence>
<dbReference type="InterPro" id="IPR056310">
    <property type="entry name" value="Ig-CFAP74_4th"/>
</dbReference>
<reference evidence="7" key="1">
    <citation type="submission" date="2025-08" db="UniProtKB">
        <authorList>
            <consortium name="RefSeq"/>
        </authorList>
    </citation>
    <scope>IDENTIFICATION</scope>
    <source>
        <tissue evidence="7">Liver</tissue>
    </source>
</reference>
<evidence type="ECO:0000259" key="3">
    <source>
        <dbReference type="Pfam" id="PF24770"/>
    </source>
</evidence>
<dbReference type="InterPro" id="IPR056307">
    <property type="entry name" value="Ig-CFAP74_3rd"/>
</dbReference>
<feature type="region of interest" description="Disordered" evidence="2">
    <location>
        <begin position="1"/>
        <end position="23"/>
    </location>
</feature>
<feature type="compositionally biased region" description="Basic and acidic residues" evidence="2">
    <location>
        <begin position="1"/>
        <end position="13"/>
    </location>
</feature>
<feature type="coiled-coil region" evidence="1">
    <location>
        <begin position="201"/>
        <end position="240"/>
    </location>
</feature>
<gene>
    <name evidence="7" type="primary">CFAP74</name>
</gene>
<feature type="domain" description="CFAP74 third Ig-like" evidence="4">
    <location>
        <begin position="853"/>
        <end position="965"/>
    </location>
</feature>
<keyword evidence="7" id="KW-0969">Cilium</keyword>
<feature type="domain" description="CFAP74 second Ig-like" evidence="3">
    <location>
        <begin position="647"/>
        <end position="849"/>
    </location>
</feature>
<dbReference type="Proteomes" id="UP000695026">
    <property type="component" value="Unplaced"/>
</dbReference>
<dbReference type="PANTHER" id="PTHR22538">
    <property type="entry name" value="CILIA- AND FLAGELLA-ASSOCIATED PROTEIN 74"/>
    <property type="match status" value="1"/>
</dbReference>
<dbReference type="KEGG" id="pbi:103060268"/>
<feature type="domain" description="CFAP74 fourth Ig-like" evidence="5">
    <location>
        <begin position="971"/>
        <end position="1065"/>
    </location>
</feature>
<feature type="coiled-coil region" evidence="1">
    <location>
        <begin position="98"/>
        <end position="150"/>
    </location>
</feature>
<proteinExistence type="predicted"/>
<dbReference type="CTD" id="85452"/>
<dbReference type="RefSeq" id="XP_025033526.1">
    <property type="nucleotide sequence ID" value="XM_025177758.1"/>
</dbReference>
<keyword evidence="7" id="KW-0282">Flagellum</keyword>
<dbReference type="Pfam" id="PF24798">
    <property type="entry name" value="Ig-CFAP74_4th"/>
    <property type="match status" value="1"/>
</dbReference>
<dbReference type="PANTHER" id="PTHR22538:SF0">
    <property type="entry name" value="CILIA- AND FLAGELLA-ASSOCIATED PROTEIN 74"/>
    <property type="match status" value="1"/>
</dbReference>
<dbReference type="Pfam" id="PF24770">
    <property type="entry name" value="Ig-CFAP74_2"/>
    <property type="match status" value="1"/>
</dbReference>
<evidence type="ECO:0000256" key="2">
    <source>
        <dbReference type="SAM" id="MobiDB-lite"/>
    </source>
</evidence>
<evidence type="ECO:0000313" key="7">
    <source>
        <dbReference type="RefSeq" id="XP_025033526.1"/>
    </source>
</evidence>
<evidence type="ECO:0000259" key="5">
    <source>
        <dbReference type="Pfam" id="PF24798"/>
    </source>
</evidence>
<evidence type="ECO:0000259" key="4">
    <source>
        <dbReference type="Pfam" id="PF24778"/>
    </source>
</evidence>
<keyword evidence="6" id="KW-1185">Reference proteome</keyword>
<keyword evidence="7" id="KW-0966">Cell projection</keyword>
<evidence type="ECO:0000313" key="6">
    <source>
        <dbReference type="Proteomes" id="UP000695026"/>
    </source>
</evidence>
<dbReference type="InterPro" id="IPR013783">
    <property type="entry name" value="Ig-like_fold"/>
</dbReference>